<dbReference type="PANTHER" id="PTHR47961:SF10">
    <property type="entry name" value="ATP-DEPENDENT DNA HELICASE HEL308"/>
    <property type="match status" value="1"/>
</dbReference>
<evidence type="ECO:0000256" key="1">
    <source>
        <dbReference type="ARBA" id="ARBA00022741"/>
    </source>
</evidence>
<dbReference type="GO" id="GO:0016787">
    <property type="term" value="F:hydrolase activity"/>
    <property type="evidence" value="ECO:0007669"/>
    <property type="project" value="UniProtKB-KW"/>
</dbReference>
<dbReference type="GO" id="GO:0004386">
    <property type="term" value="F:helicase activity"/>
    <property type="evidence" value="ECO:0007669"/>
    <property type="project" value="UniProtKB-KW"/>
</dbReference>
<dbReference type="InterPro" id="IPR036390">
    <property type="entry name" value="WH_DNA-bd_sf"/>
</dbReference>
<evidence type="ECO:0000259" key="6">
    <source>
        <dbReference type="PROSITE" id="PS51194"/>
    </source>
</evidence>
<gene>
    <name evidence="7" type="ORF">B1B_03103</name>
</gene>
<keyword evidence="2" id="KW-0378">Hydrolase</keyword>
<dbReference type="GO" id="GO:0005524">
    <property type="term" value="F:ATP binding"/>
    <property type="evidence" value="ECO:0007669"/>
    <property type="project" value="UniProtKB-KW"/>
</dbReference>
<reference evidence="7" key="1">
    <citation type="submission" date="2013-08" db="EMBL/GenBank/DDBJ databases">
        <authorList>
            <person name="Mendez C."/>
            <person name="Richter M."/>
            <person name="Ferrer M."/>
            <person name="Sanchez J."/>
        </authorList>
    </citation>
    <scope>NUCLEOTIDE SEQUENCE</scope>
</reference>
<sequence>MVLACPTASGKSLVAYLALVRAARAGRTGLYMVPLRALAAEKAEELARFEELGLRVGISSGDFDLTNEQLDRLDILVATSEKADALLRRGAPWLSRLGVVVADEVHLLRDPDRGPTLEVTLTRLRRSFPELQVVALSATVGNASEVADWLDARLVASDFRPVPLRLGVYANGRILYPDLTDREVPPPGEAVPRLVRTVIQDGGQALVFVNSRRASEQVAESLVGTVRALLTAEERGRAKEAAEELSAGADEETVGLRRLHGLVPAGVAYHNASLTTSERRLVERAFRDRVLKALVATPTLAAGINLPARRVVVRDTTRYDDRLGMQAPVPAGEIQQMLGRAGRPRFDREGEALLLAKSDDDMERLIDGYLTAPPENVVSRLAAEPALRMHVLALVASGAVATPEELTSFFAATFYGRTLPLVELETKVRNVRRFLEEHDFFARGERLAATRFGGMTSELYLDPLSAVVLRQVVERAPIGVGPFALLAAIAATPDLPPLYLRRGDEPDLLARFADESEELLVKPDEPPMELDLDGLLATLKVATILEA</sequence>
<evidence type="ECO:0000256" key="3">
    <source>
        <dbReference type="ARBA" id="ARBA00022806"/>
    </source>
</evidence>
<dbReference type="PROSITE" id="PS51192">
    <property type="entry name" value="HELICASE_ATP_BIND_1"/>
    <property type="match status" value="1"/>
</dbReference>
<evidence type="ECO:0000256" key="2">
    <source>
        <dbReference type="ARBA" id="ARBA00022801"/>
    </source>
</evidence>
<proteinExistence type="predicted"/>
<dbReference type="SMART" id="SM00487">
    <property type="entry name" value="DEXDc"/>
    <property type="match status" value="1"/>
</dbReference>
<dbReference type="InterPro" id="IPR050474">
    <property type="entry name" value="Hel308_SKI2-like"/>
</dbReference>
<dbReference type="SMART" id="SM00490">
    <property type="entry name" value="HELICc"/>
    <property type="match status" value="1"/>
</dbReference>
<reference evidence="7" key="2">
    <citation type="journal article" date="2014" name="ISME J.">
        <title>Microbial stratification in low pH oxic and suboxic macroscopic growths along an acid mine drainage.</title>
        <authorList>
            <person name="Mendez-Garcia C."/>
            <person name="Mesa V."/>
            <person name="Sprenger R.R."/>
            <person name="Richter M."/>
            <person name="Diez M.S."/>
            <person name="Solano J."/>
            <person name="Bargiela R."/>
            <person name="Golyshina O.V."/>
            <person name="Manteca A."/>
            <person name="Ramos J.L."/>
            <person name="Gallego J.R."/>
            <person name="Llorente I."/>
            <person name="Martins Dos Santos V.A."/>
            <person name="Jensen O.N."/>
            <person name="Pelaez A.I."/>
            <person name="Sanchez J."/>
            <person name="Ferrer M."/>
        </authorList>
    </citation>
    <scope>NUCLEOTIDE SEQUENCE</scope>
</reference>
<dbReference type="InterPro" id="IPR014001">
    <property type="entry name" value="Helicase_ATP-bd"/>
</dbReference>
<keyword evidence="3 7" id="KW-0347">Helicase</keyword>
<dbReference type="Pfam" id="PF00270">
    <property type="entry name" value="DEAD"/>
    <property type="match status" value="1"/>
</dbReference>
<dbReference type="Gene3D" id="3.40.50.300">
    <property type="entry name" value="P-loop containing nucleotide triphosphate hydrolases"/>
    <property type="match status" value="2"/>
</dbReference>
<dbReference type="InterPro" id="IPR027417">
    <property type="entry name" value="P-loop_NTPase"/>
</dbReference>
<keyword evidence="4" id="KW-0067">ATP-binding</keyword>
<evidence type="ECO:0000256" key="4">
    <source>
        <dbReference type="ARBA" id="ARBA00022840"/>
    </source>
</evidence>
<dbReference type="PROSITE" id="PS51194">
    <property type="entry name" value="HELICASE_CTER"/>
    <property type="match status" value="1"/>
</dbReference>
<feature type="non-terminal residue" evidence="7">
    <location>
        <position position="547"/>
    </location>
</feature>
<protein>
    <submittedName>
        <fullName evidence="7">DEAD/DEAH box helicase domain-containing protein</fullName>
    </submittedName>
</protein>
<dbReference type="PANTHER" id="PTHR47961">
    <property type="entry name" value="DNA POLYMERASE THETA, PUTATIVE (AFU_ORTHOLOGUE AFUA_1G05260)-RELATED"/>
    <property type="match status" value="1"/>
</dbReference>
<dbReference type="GO" id="GO:0003676">
    <property type="term" value="F:nucleic acid binding"/>
    <property type="evidence" value="ECO:0007669"/>
    <property type="project" value="InterPro"/>
</dbReference>
<feature type="domain" description="Helicase ATP-binding" evidence="5">
    <location>
        <begin position="1"/>
        <end position="158"/>
    </location>
</feature>
<dbReference type="InterPro" id="IPR011545">
    <property type="entry name" value="DEAD/DEAH_box_helicase_dom"/>
</dbReference>
<name>T1BL34_9ZZZZ</name>
<dbReference type="SUPFAM" id="SSF158702">
    <property type="entry name" value="Sec63 N-terminal domain-like"/>
    <property type="match status" value="1"/>
</dbReference>
<dbReference type="SUPFAM" id="SSF52540">
    <property type="entry name" value="P-loop containing nucleoside triphosphate hydrolases"/>
    <property type="match status" value="1"/>
</dbReference>
<dbReference type="SUPFAM" id="SSF46785">
    <property type="entry name" value="Winged helix' DNA-binding domain"/>
    <property type="match status" value="1"/>
</dbReference>
<dbReference type="Gene3D" id="1.10.3380.30">
    <property type="match status" value="1"/>
</dbReference>
<dbReference type="Pfam" id="PF00271">
    <property type="entry name" value="Helicase_C"/>
    <property type="match status" value="1"/>
</dbReference>
<dbReference type="EMBL" id="AUZY01001885">
    <property type="protein sequence ID" value="EQD73661.1"/>
    <property type="molecule type" value="Genomic_DNA"/>
</dbReference>
<accession>T1BL34</accession>
<feature type="domain" description="Helicase C-terminal" evidence="6">
    <location>
        <begin position="190"/>
        <end position="395"/>
    </location>
</feature>
<organism evidence="7">
    <name type="scientific">mine drainage metagenome</name>
    <dbReference type="NCBI Taxonomy" id="410659"/>
    <lineage>
        <taxon>unclassified sequences</taxon>
        <taxon>metagenomes</taxon>
        <taxon>ecological metagenomes</taxon>
    </lineage>
</organism>
<dbReference type="InterPro" id="IPR001650">
    <property type="entry name" value="Helicase_C-like"/>
</dbReference>
<evidence type="ECO:0000313" key="7">
    <source>
        <dbReference type="EMBL" id="EQD73661.1"/>
    </source>
</evidence>
<dbReference type="AlphaFoldDB" id="T1BL34"/>
<comment type="caution">
    <text evidence="7">The sequence shown here is derived from an EMBL/GenBank/DDBJ whole genome shotgun (WGS) entry which is preliminary data.</text>
</comment>
<keyword evidence="1" id="KW-0547">Nucleotide-binding</keyword>
<evidence type="ECO:0000259" key="5">
    <source>
        <dbReference type="PROSITE" id="PS51192"/>
    </source>
</evidence>
<dbReference type="CDD" id="cd18795">
    <property type="entry name" value="SF2_C_Ski2"/>
    <property type="match status" value="1"/>
</dbReference>